<dbReference type="InterPro" id="IPR038417">
    <property type="entry name" value="Alpga-gal_N_sf"/>
</dbReference>
<dbReference type="SUPFAM" id="SSF51445">
    <property type="entry name" value="(Trans)glycosidases"/>
    <property type="match status" value="1"/>
</dbReference>
<protein>
    <submittedName>
        <fullName evidence="3">Alpha-galactosidase</fullName>
        <ecNumber evidence="3">3.2.1.22</ecNumber>
    </submittedName>
</protein>
<dbReference type="Gene3D" id="2.70.98.60">
    <property type="entry name" value="alpha-galactosidase from lactobacil brevis"/>
    <property type="match status" value="1"/>
</dbReference>
<name>A0AB39M954_9ACTN</name>
<gene>
    <name evidence="3" type="ORF">AB5J58_21910</name>
</gene>
<proteinExistence type="predicted"/>
<keyword evidence="1 3" id="KW-0378">Hydrolase</keyword>
<dbReference type="GO" id="GO:0016052">
    <property type="term" value="P:carbohydrate catabolic process"/>
    <property type="evidence" value="ECO:0007669"/>
    <property type="project" value="InterPro"/>
</dbReference>
<dbReference type="GO" id="GO:0004557">
    <property type="term" value="F:alpha-galactosidase activity"/>
    <property type="evidence" value="ECO:0007669"/>
    <property type="project" value="UniProtKB-EC"/>
</dbReference>
<evidence type="ECO:0000256" key="1">
    <source>
        <dbReference type="ARBA" id="ARBA00022801"/>
    </source>
</evidence>
<dbReference type="PANTHER" id="PTHR43053:SF3">
    <property type="entry name" value="ALPHA-GALACTOSIDASE C-RELATED"/>
    <property type="match status" value="1"/>
</dbReference>
<organism evidence="3">
    <name type="scientific">Streptomyces sp. R08</name>
    <dbReference type="NCBI Taxonomy" id="3238624"/>
    <lineage>
        <taxon>Bacteria</taxon>
        <taxon>Bacillati</taxon>
        <taxon>Actinomycetota</taxon>
        <taxon>Actinomycetes</taxon>
        <taxon>Kitasatosporales</taxon>
        <taxon>Streptomycetaceae</taxon>
        <taxon>Streptomyces</taxon>
    </lineage>
</organism>
<dbReference type="PRINTS" id="PR00743">
    <property type="entry name" value="GLHYDRLASE36"/>
</dbReference>
<dbReference type="InterPro" id="IPR013785">
    <property type="entry name" value="Aldolase_TIM"/>
</dbReference>
<evidence type="ECO:0000313" key="3">
    <source>
        <dbReference type="EMBL" id="XDQ02670.1"/>
    </source>
</evidence>
<dbReference type="InterPro" id="IPR017853">
    <property type="entry name" value="GH"/>
</dbReference>
<dbReference type="PANTHER" id="PTHR43053">
    <property type="entry name" value="GLYCOSIDASE FAMILY 31"/>
    <property type="match status" value="1"/>
</dbReference>
<dbReference type="CDD" id="cd14791">
    <property type="entry name" value="GH36"/>
    <property type="match status" value="1"/>
</dbReference>
<dbReference type="InterPro" id="IPR002252">
    <property type="entry name" value="Glyco_hydro_36"/>
</dbReference>
<dbReference type="RefSeq" id="WP_369188779.1">
    <property type="nucleotide sequence ID" value="NZ_CP163431.1"/>
</dbReference>
<evidence type="ECO:0000256" key="2">
    <source>
        <dbReference type="ARBA" id="ARBA00023295"/>
    </source>
</evidence>
<dbReference type="Gene3D" id="3.20.20.70">
    <property type="entry name" value="Aldolase class I"/>
    <property type="match status" value="1"/>
</dbReference>
<sequence length="741" mass="80786">MSLTHLRWGTAELSLALAFDTAGPVRLLAVGEAATLPDPARDPELCVRLARRALPLVEIQTAGGGRLGTSGKRHVDGAASRALRYTGHEEEHEPHPDGDVRNLRVRMIDETTGLRVTAVCTLREGIPVLGTEAYVENAGDRPATLEYVSSFTSSNLARHLGDGERWEDRLSLWLAANPWSGEIRWSKATLAERGLYDVGMVPFGQTGSKNRIAVTSTGSWSSSEHLPMGCLEETRTGRALLWQIEHNGSWHAEVADRFDDVYLSLSGPTDREHQWRRVLAPGESFRTVPASVAVVPSGGFEAALAAMTRHRRATRRPHPDHQGLPVVFNDFMNSLMGEPSTKALLPLVDAAAAAGAEYFCIDAGWYDAEPPGAVGPGGVPGWWDSVGEWTESAPRFPGGLNEVLDHIRDTGMVPGLWLEPEVVGVRSPVASALPDEAFFRRDGVRLVEWGRHQLDLRHPAARAHLDTVVDRLVHDYGVGYLKLDYNIDIGAGTDGPMGTDSPGDGLLGHNRAYLDWLDGVLDRHPALVLESCAAGGSRTDHAVLSRLPIHSVTDQQDFRLLPAIAAAAPTAVTPEQGAIWAYPLPEHSEAELGMVMVSAMLGRIHLSGRPDLLSPEQLAPVRRAVDTYKTYRHLLAGTRPRWPLGLPGWRDGWIALALTTEATGEQGGRTLLALWRREDSPETATVQLPWTADEDRPRMVFGAGPRPTYDWDSRERVLQVTLPAEQSAVLLSFAPDPDAQT</sequence>
<reference evidence="3" key="1">
    <citation type="submission" date="2024-07" db="EMBL/GenBank/DDBJ databases">
        <authorList>
            <person name="Yu S.T."/>
        </authorList>
    </citation>
    <scope>NUCLEOTIDE SEQUENCE</scope>
    <source>
        <strain evidence="3">R08</strain>
    </source>
</reference>
<dbReference type="Pfam" id="PF02065">
    <property type="entry name" value="Melibiase"/>
    <property type="match status" value="1"/>
</dbReference>
<dbReference type="EC" id="3.2.1.22" evidence="3"/>
<dbReference type="AlphaFoldDB" id="A0AB39M954"/>
<accession>A0AB39M954</accession>
<keyword evidence="2 3" id="KW-0326">Glycosidase</keyword>
<dbReference type="InterPro" id="IPR050985">
    <property type="entry name" value="Alpha-glycosidase_related"/>
</dbReference>
<dbReference type="EMBL" id="CP163431">
    <property type="protein sequence ID" value="XDQ02670.1"/>
    <property type="molecule type" value="Genomic_DNA"/>
</dbReference>